<sequence length="30" mass="3387">MEYKDLNAIGPEELGAIKLDIFKGLHEEGR</sequence>
<evidence type="ECO:0000313" key="1">
    <source>
        <dbReference type="EMBL" id="KKM89563.1"/>
    </source>
</evidence>
<gene>
    <name evidence="1" type="ORF">LCGC14_1247490</name>
</gene>
<organism evidence="1">
    <name type="scientific">marine sediment metagenome</name>
    <dbReference type="NCBI Taxonomy" id="412755"/>
    <lineage>
        <taxon>unclassified sequences</taxon>
        <taxon>metagenomes</taxon>
        <taxon>ecological metagenomes</taxon>
    </lineage>
</organism>
<comment type="caution">
    <text evidence="1">The sequence shown here is derived from an EMBL/GenBank/DDBJ whole genome shotgun (WGS) entry which is preliminary data.</text>
</comment>
<protein>
    <submittedName>
        <fullName evidence="1">Uncharacterized protein</fullName>
    </submittedName>
</protein>
<dbReference type="AlphaFoldDB" id="A0A0F9L7S3"/>
<proteinExistence type="predicted"/>
<reference evidence="1" key="1">
    <citation type="journal article" date="2015" name="Nature">
        <title>Complex archaea that bridge the gap between prokaryotes and eukaryotes.</title>
        <authorList>
            <person name="Spang A."/>
            <person name="Saw J.H."/>
            <person name="Jorgensen S.L."/>
            <person name="Zaremba-Niedzwiedzka K."/>
            <person name="Martijn J."/>
            <person name="Lind A.E."/>
            <person name="van Eijk R."/>
            <person name="Schleper C."/>
            <person name="Guy L."/>
            <person name="Ettema T.J."/>
        </authorList>
    </citation>
    <scope>NUCLEOTIDE SEQUENCE</scope>
</reference>
<name>A0A0F9L7S3_9ZZZZ</name>
<accession>A0A0F9L7S3</accession>
<dbReference type="EMBL" id="LAZR01006800">
    <property type="protein sequence ID" value="KKM89563.1"/>
    <property type="molecule type" value="Genomic_DNA"/>
</dbReference>